<sequence length="690" mass="76643">MEERRTSTSTISSSPGDDATPLLPYVPIPSLDRQAAPARKRKPHTRTKTGCRRCRQQRVKCPEGPVGPSGRQVICRRCWETDRPCYYPAKGVKRDRNSEEAWERAEDVDEWRWGNGVPSGGGGREVGGGDGGYVPQLQPAQPVGGDLGALSFGLGQALIDTAPPEGFDWSVLFAPAPPAPPQHQQQQASILPLEDDEERQHQQEEQQRQHQQQHHQQTSHARQNQNLLQLVGTGAYSPSSARVALPSAPEPAAASLPQSFINSLLGPSPLNGMVAPITLAGLSTSQNDRLIVNYFEVEGCNEIVSTPKSKHNWIFMELFPRLLASLAAQPAGSPSDDADGAVRQWLHLCLLQIAYVHRANIELDEAKSWHFRSEAARFRQKASYAILRAKVKWPGGQWKTEEYLMGFFIRCMADMLDSGNLALDRHTAFELPLERATPFYSSLRDMIALYSTLQFACTSIDMQLGSAAPLIDMQLGSVAPLFEMPPRGEEWVERFVGFSRRIVRIIGRINGMVVYRAGLIRAGTHNGAPGKLLRAEAERLASELGQSWDWDENAQEIGQSERVQRGDEVMRQALLVLLLCEVLHVPLDDPRIATAADRAVELVVDCEPASVGGFQWALTIFAIYCRDNERRERIQILIRQILALSFGSGYRGPDDILRLCWEALDRNGSYENGIAPWREALGALGRNLFI</sequence>
<protein>
    <recommendedName>
        <fullName evidence="4">Zn(2)-C6 fungal-type domain-containing protein</fullName>
    </recommendedName>
</protein>
<keyword evidence="6" id="KW-1185">Reference proteome</keyword>
<dbReference type="GO" id="GO:0045944">
    <property type="term" value="P:positive regulation of transcription by RNA polymerase II"/>
    <property type="evidence" value="ECO:0007669"/>
    <property type="project" value="TreeGrafter"/>
</dbReference>
<dbReference type="InterPro" id="IPR021858">
    <property type="entry name" value="Fun_TF"/>
</dbReference>
<evidence type="ECO:0000256" key="3">
    <source>
        <dbReference type="SAM" id="MobiDB-lite"/>
    </source>
</evidence>
<dbReference type="CDD" id="cd00067">
    <property type="entry name" value="GAL4"/>
    <property type="match status" value="1"/>
</dbReference>
<evidence type="ECO:0000256" key="1">
    <source>
        <dbReference type="ARBA" id="ARBA00004123"/>
    </source>
</evidence>
<name>A0A0J0XP81_9TREE</name>
<dbReference type="OrthoDB" id="2594563at2759"/>
<dbReference type="GO" id="GO:0000976">
    <property type="term" value="F:transcription cis-regulatory region binding"/>
    <property type="evidence" value="ECO:0007669"/>
    <property type="project" value="TreeGrafter"/>
</dbReference>
<feature type="region of interest" description="Disordered" evidence="3">
    <location>
        <begin position="1"/>
        <end position="51"/>
    </location>
</feature>
<comment type="subcellular location">
    <subcellularLocation>
        <location evidence="1">Nucleus</location>
    </subcellularLocation>
</comment>
<dbReference type="PANTHER" id="PTHR37534:SF7">
    <property type="entry name" value="TRANSCRIPTIONAL ACTIVATOR PROTEIN UGA3"/>
    <property type="match status" value="1"/>
</dbReference>
<dbReference type="GO" id="GO:0000981">
    <property type="term" value="F:DNA-binding transcription factor activity, RNA polymerase II-specific"/>
    <property type="evidence" value="ECO:0007669"/>
    <property type="project" value="InterPro"/>
</dbReference>
<evidence type="ECO:0000313" key="6">
    <source>
        <dbReference type="Proteomes" id="UP000053611"/>
    </source>
</evidence>
<dbReference type="GeneID" id="28986596"/>
<dbReference type="PANTHER" id="PTHR37534">
    <property type="entry name" value="TRANSCRIPTIONAL ACTIVATOR PROTEIN UGA3"/>
    <property type="match status" value="1"/>
</dbReference>
<dbReference type="PROSITE" id="PS50048">
    <property type="entry name" value="ZN2_CY6_FUNGAL_2"/>
    <property type="match status" value="1"/>
</dbReference>
<organism evidence="5 6">
    <name type="scientific">Cutaneotrichosporon oleaginosum</name>
    <dbReference type="NCBI Taxonomy" id="879819"/>
    <lineage>
        <taxon>Eukaryota</taxon>
        <taxon>Fungi</taxon>
        <taxon>Dikarya</taxon>
        <taxon>Basidiomycota</taxon>
        <taxon>Agaricomycotina</taxon>
        <taxon>Tremellomycetes</taxon>
        <taxon>Trichosporonales</taxon>
        <taxon>Trichosporonaceae</taxon>
        <taxon>Cutaneotrichosporon</taxon>
    </lineage>
</organism>
<dbReference type="GO" id="GO:0005634">
    <property type="term" value="C:nucleus"/>
    <property type="evidence" value="ECO:0007669"/>
    <property type="project" value="UniProtKB-SubCell"/>
</dbReference>
<keyword evidence="2" id="KW-0539">Nucleus</keyword>
<gene>
    <name evidence="5" type="ORF">CC85DRAFT_312001</name>
</gene>
<dbReference type="RefSeq" id="XP_018279402.1">
    <property type="nucleotide sequence ID" value="XM_018425993.1"/>
</dbReference>
<dbReference type="Pfam" id="PF11951">
    <property type="entry name" value="Fungal_trans_2"/>
    <property type="match status" value="1"/>
</dbReference>
<reference evidence="5 6" key="1">
    <citation type="submission" date="2015-03" db="EMBL/GenBank/DDBJ databases">
        <title>Genomics and transcriptomics of the oil-accumulating basidiomycete yeast T. oleaginosus allow insights into substrate utilization and the diverse evolutionary trajectories of mating systems in fungi.</title>
        <authorList>
            <consortium name="DOE Joint Genome Institute"/>
            <person name="Kourist R."/>
            <person name="Kracht O."/>
            <person name="Bracharz F."/>
            <person name="Lipzen A."/>
            <person name="Nolan M."/>
            <person name="Ohm R."/>
            <person name="Grigoriev I."/>
            <person name="Sun S."/>
            <person name="Heitman J."/>
            <person name="Bruck T."/>
            <person name="Nowrousian M."/>
        </authorList>
    </citation>
    <scope>NUCLEOTIDE SEQUENCE [LARGE SCALE GENOMIC DNA]</scope>
    <source>
        <strain evidence="5 6">IBC0246</strain>
    </source>
</reference>
<dbReference type="InterPro" id="IPR001138">
    <property type="entry name" value="Zn2Cys6_DnaBD"/>
</dbReference>
<dbReference type="SUPFAM" id="SSF57701">
    <property type="entry name" value="Zn2/Cys6 DNA-binding domain"/>
    <property type="match status" value="1"/>
</dbReference>
<dbReference type="AlphaFoldDB" id="A0A0J0XP81"/>
<dbReference type="InterPro" id="IPR036864">
    <property type="entry name" value="Zn2-C6_fun-type_DNA-bd_sf"/>
</dbReference>
<feature type="domain" description="Zn(2)-C6 fungal-type" evidence="4">
    <location>
        <begin position="50"/>
        <end position="87"/>
    </location>
</feature>
<feature type="region of interest" description="Disordered" evidence="3">
    <location>
        <begin position="111"/>
        <end position="135"/>
    </location>
</feature>
<feature type="compositionally biased region" description="Gly residues" evidence="3">
    <location>
        <begin position="117"/>
        <end position="132"/>
    </location>
</feature>
<evidence type="ECO:0000313" key="5">
    <source>
        <dbReference type="EMBL" id="KLT42911.1"/>
    </source>
</evidence>
<proteinExistence type="predicted"/>
<evidence type="ECO:0000259" key="4">
    <source>
        <dbReference type="PROSITE" id="PS50048"/>
    </source>
</evidence>
<evidence type="ECO:0000256" key="2">
    <source>
        <dbReference type="ARBA" id="ARBA00023242"/>
    </source>
</evidence>
<dbReference type="Proteomes" id="UP000053611">
    <property type="component" value="Unassembled WGS sequence"/>
</dbReference>
<feature type="region of interest" description="Disordered" evidence="3">
    <location>
        <begin position="169"/>
        <end position="222"/>
    </location>
</feature>
<accession>A0A0J0XP81</accession>
<feature type="compositionally biased region" description="Basic residues" evidence="3">
    <location>
        <begin position="38"/>
        <end position="51"/>
    </location>
</feature>
<dbReference type="GO" id="GO:0008270">
    <property type="term" value="F:zinc ion binding"/>
    <property type="evidence" value="ECO:0007669"/>
    <property type="project" value="InterPro"/>
</dbReference>
<dbReference type="EMBL" id="KQ087200">
    <property type="protein sequence ID" value="KLT42911.1"/>
    <property type="molecule type" value="Genomic_DNA"/>
</dbReference>
<feature type="compositionally biased region" description="Basic and acidic residues" evidence="3">
    <location>
        <begin position="198"/>
        <end position="208"/>
    </location>
</feature>